<dbReference type="Proteomes" id="UP001187734">
    <property type="component" value="Unassembled WGS sequence"/>
</dbReference>
<proteinExistence type="predicted"/>
<comment type="caution">
    <text evidence="2">The sequence shown here is derived from an EMBL/GenBank/DDBJ whole genome shotgun (WGS) entry which is preliminary data.</text>
</comment>
<evidence type="ECO:0000313" key="2">
    <source>
        <dbReference type="EMBL" id="SPJ91994.1"/>
    </source>
</evidence>
<organism evidence="2 3">
    <name type="scientific">Fusarium torulosum</name>
    <dbReference type="NCBI Taxonomy" id="33205"/>
    <lineage>
        <taxon>Eukaryota</taxon>
        <taxon>Fungi</taxon>
        <taxon>Dikarya</taxon>
        <taxon>Ascomycota</taxon>
        <taxon>Pezizomycotina</taxon>
        <taxon>Sordariomycetes</taxon>
        <taxon>Hypocreomycetidae</taxon>
        <taxon>Hypocreales</taxon>
        <taxon>Nectriaceae</taxon>
        <taxon>Fusarium</taxon>
    </lineage>
</organism>
<feature type="region of interest" description="Disordered" evidence="1">
    <location>
        <begin position="119"/>
        <end position="180"/>
    </location>
</feature>
<sequence length="221" mass="24863">MAKVKDEYIAVIKGFKNQKAFPQWLESWESMMIKAKKYHLAETETGQWLRQFADLIEPIHQSYAATFMEGAKTLDAEATPGKQWEYNLRPRSSIWNGKYRPAPNGSKVWTPQEVASTMREWASRKRPASGNTVRGGAFHAEGGNEESDHSEEASTPKGGKRTKSGSGGRSGKRPALTCPACGMRGHDLPDCWCVFEDKRPEGMPRNDRRMRKAKKALEEST</sequence>
<feature type="compositionally biased region" description="Basic and acidic residues" evidence="1">
    <location>
        <begin position="196"/>
        <end position="207"/>
    </location>
</feature>
<dbReference type="AlphaFoldDB" id="A0AAE8MPE6"/>
<evidence type="ECO:0000256" key="1">
    <source>
        <dbReference type="SAM" id="MobiDB-lite"/>
    </source>
</evidence>
<reference evidence="2" key="1">
    <citation type="submission" date="2018-03" db="EMBL/GenBank/DDBJ databases">
        <authorList>
            <person name="Guldener U."/>
        </authorList>
    </citation>
    <scope>NUCLEOTIDE SEQUENCE</scope>
</reference>
<protein>
    <submittedName>
        <fullName evidence="2">Uncharacterized protein</fullName>
    </submittedName>
</protein>
<keyword evidence="3" id="KW-1185">Reference proteome</keyword>
<feature type="region of interest" description="Disordered" evidence="1">
    <location>
        <begin position="196"/>
        <end position="221"/>
    </location>
</feature>
<dbReference type="EMBL" id="ONZP01000925">
    <property type="protein sequence ID" value="SPJ91994.1"/>
    <property type="molecule type" value="Genomic_DNA"/>
</dbReference>
<name>A0AAE8MPE6_9HYPO</name>
<accession>A0AAE8MPE6</accession>
<evidence type="ECO:0000313" key="3">
    <source>
        <dbReference type="Proteomes" id="UP001187734"/>
    </source>
</evidence>
<gene>
    <name evidence="2" type="ORF">FTOL_13648</name>
</gene>